<keyword evidence="2" id="KW-1185">Reference proteome</keyword>
<dbReference type="AlphaFoldDB" id="A0AAD9TLI2"/>
<sequence length="148" mass="17407">MVVNRFKMDPLLRSRVIILAQEEKFFNYNSEGNLTSDYSGSDRDCLINAEKLRPENQEKVKTLFNVSWRFLDFHWFSKMRNVQVLHLGMWQSLTEHHHIEVENTDFLTGLKNMESLRLLSLLGISGIKELPNSITKLRNLRILDLRAC</sequence>
<dbReference type="InterPro" id="IPR032675">
    <property type="entry name" value="LRR_dom_sf"/>
</dbReference>
<comment type="caution">
    <text evidence="1">The sequence shown here is derived from an EMBL/GenBank/DDBJ whole genome shotgun (WGS) entry which is preliminary data.</text>
</comment>
<gene>
    <name evidence="1" type="ORF">Ddye_025818</name>
</gene>
<dbReference type="Proteomes" id="UP001280121">
    <property type="component" value="Unassembled WGS sequence"/>
</dbReference>
<organism evidence="1 2">
    <name type="scientific">Dipteronia dyeriana</name>
    <dbReference type="NCBI Taxonomy" id="168575"/>
    <lineage>
        <taxon>Eukaryota</taxon>
        <taxon>Viridiplantae</taxon>
        <taxon>Streptophyta</taxon>
        <taxon>Embryophyta</taxon>
        <taxon>Tracheophyta</taxon>
        <taxon>Spermatophyta</taxon>
        <taxon>Magnoliopsida</taxon>
        <taxon>eudicotyledons</taxon>
        <taxon>Gunneridae</taxon>
        <taxon>Pentapetalae</taxon>
        <taxon>rosids</taxon>
        <taxon>malvids</taxon>
        <taxon>Sapindales</taxon>
        <taxon>Sapindaceae</taxon>
        <taxon>Hippocastanoideae</taxon>
        <taxon>Acereae</taxon>
        <taxon>Dipteronia</taxon>
    </lineage>
</organism>
<reference evidence="1" key="1">
    <citation type="journal article" date="2023" name="Plant J.">
        <title>Genome sequences and population genomics provide insights into the demographic history, inbreeding, and mutation load of two 'living fossil' tree species of Dipteronia.</title>
        <authorList>
            <person name="Feng Y."/>
            <person name="Comes H.P."/>
            <person name="Chen J."/>
            <person name="Zhu S."/>
            <person name="Lu R."/>
            <person name="Zhang X."/>
            <person name="Li P."/>
            <person name="Qiu J."/>
            <person name="Olsen K.M."/>
            <person name="Qiu Y."/>
        </authorList>
    </citation>
    <scope>NUCLEOTIDE SEQUENCE</scope>
    <source>
        <strain evidence="1">KIB01</strain>
    </source>
</reference>
<evidence type="ECO:0000313" key="1">
    <source>
        <dbReference type="EMBL" id="KAK2638023.1"/>
    </source>
</evidence>
<protein>
    <submittedName>
        <fullName evidence="1">Uncharacterized protein</fullName>
    </submittedName>
</protein>
<dbReference type="EMBL" id="JANJYI010000008">
    <property type="protein sequence ID" value="KAK2638023.1"/>
    <property type="molecule type" value="Genomic_DNA"/>
</dbReference>
<dbReference type="SUPFAM" id="SSF52058">
    <property type="entry name" value="L domain-like"/>
    <property type="match status" value="1"/>
</dbReference>
<dbReference type="Gene3D" id="3.80.10.10">
    <property type="entry name" value="Ribonuclease Inhibitor"/>
    <property type="match status" value="1"/>
</dbReference>
<name>A0AAD9TLI2_9ROSI</name>
<accession>A0AAD9TLI2</accession>
<proteinExistence type="predicted"/>
<evidence type="ECO:0000313" key="2">
    <source>
        <dbReference type="Proteomes" id="UP001280121"/>
    </source>
</evidence>